<keyword evidence="4" id="KW-1185">Reference proteome</keyword>
<dbReference type="PANTHER" id="PTHR42824:SF1">
    <property type="entry name" value="GLUTAMINE AMIDOTRANSFERASE YAFJ-RELATED"/>
    <property type="match status" value="1"/>
</dbReference>
<dbReference type="RefSeq" id="WP_168878455.1">
    <property type="nucleotide sequence ID" value="NZ_JABAIM010000005.1"/>
</dbReference>
<organism evidence="3 4">
    <name type="scientific">Leeia aquatica</name>
    <dbReference type="NCBI Taxonomy" id="2725557"/>
    <lineage>
        <taxon>Bacteria</taxon>
        <taxon>Pseudomonadati</taxon>
        <taxon>Pseudomonadota</taxon>
        <taxon>Betaproteobacteria</taxon>
        <taxon>Neisseriales</taxon>
        <taxon>Leeiaceae</taxon>
        <taxon>Leeia</taxon>
    </lineage>
</organism>
<dbReference type="SUPFAM" id="SSF56235">
    <property type="entry name" value="N-terminal nucleophile aminohydrolases (Ntn hydrolases)"/>
    <property type="match status" value="1"/>
</dbReference>
<proteinExistence type="predicted"/>
<name>A0A847SD57_9NEIS</name>
<accession>A0A847SD57</accession>
<keyword evidence="1 3" id="KW-0315">Glutamine amidotransferase</keyword>
<evidence type="ECO:0000259" key="2">
    <source>
        <dbReference type="PROSITE" id="PS51278"/>
    </source>
</evidence>
<comment type="caution">
    <text evidence="3">The sequence shown here is derived from an EMBL/GenBank/DDBJ whole genome shotgun (WGS) entry which is preliminary data.</text>
</comment>
<dbReference type="Gene3D" id="3.60.20.10">
    <property type="entry name" value="Glutamine Phosphoribosylpyrophosphate, subunit 1, domain 1"/>
    <property type="match status" value="1"/>
</dbReference>
<dbReference type="GO" id="GO:0016740">
    <property type="term" value="F:transferase activity"/>
    <property type="evidence" value="ECO:0007669"/>
    <property type="project" value="UniProtKB-KW"/>
</dbReference>
<dbReference type="Proteomes" id="UP000587991">
    <property type="component" value="Unassembled WGS sequence"/>
</dbReference>
<dbReference type="EMBL" id="JABAIM010000005">
    <property type="protein sequence ID" value="NLR76777.1"/>
    <property type="molecule type" value="Genomic_DNA"/>
</dbReference>
<dbReference type="Pfam" id="PF13230">
    <property type="entry name" value="GATase_4"/>
    <property type="match status" value="1"/>
</dbReference>
<sequence length="273" mass="30717">MCQLLGMNCNVPTDIQFSFRGFRQRSGITGEHGDGFGIGFFEGRGCRVFLDRQAACQSPVAQLLDHYAIKSLNVIAHIRKATQGEVKLENCHPFQRELWGEYWLFAHNGDLKNLPAGFGQGHYYRAVGDTDSEQAFCHLLERLRQRFTQAPDVAAMFPVVAEWAAELAQHGTFNFMLSNGRWLITHCSSKLSYLIRQAPFHTAHLLDEDVEIDFSTVTTPADRVAVIATEPLTDNEAWTPILPGQLLLFEAGEVRLSHLPEKMPAPTTMQRED</sequence>
<evidence type="ECO:0000256" key="1">
    <source>
        <dbReference type="ARBA" id="ARBA00022962"/>
    </source>
</evidence>
<gene>
    <name evidence="3" type="ORF">HF682_16540</name>
</gene>
<keyword evidence="3" id="KW-0808">Transferase</keyword>
<feature type="domain" description="Glutamine amidotransferase type-2" evidence="2">
    <location>
        <begin position="2"/>
        <end position="273"/>
    </location>
</feature>
<dbReference type="CDD" id="cd01908">
    <property type="entry name" value="YafJ"/>
    <property type="match status" value="1"/>
</dbReference>
<protein>
    <submittedName>
        <fullName evidence="3">Class II glutamine amidotransferase</fullName>
    </submittedName>
</protein>
<dbReference type="InterPro" id="IPR029055">
    <property type="entry name" value="Ntn_hydrolases_N"/>
</dbReference>
<dbReference type="PANTHER" id="PTHR42824">
    <property type="entry name" value="GLUTAMINE AMIDOTRANSFERASE"/>
    <property type="match status" value="1"/>
</dbReference>
<dbReference type="AlphaFoldDB" id="A0A847SD57"/>
<reference evidence="3 4" key="1">
    <citation type="submission" date="2020-04" db="EMBL/GenBank/DDBJ databases">
        <title>Draft genome of Leeia sp. IMCC25680.</title>
        <authorList>
            <person name="Song J."/>
            <person name="Cho J.-C."/>
        </authorList>
    </citation>
    <scope>NUCLEOTIDE SEQUENCE [LARGE SCALE GENOMIC DNA]</scope>
    <source>
        <strain evidence="3 4">IMCC25680</strain>
    </source>
</reference>
<dbReference type="InterPro" id="IPR017932">
    <property type="entry name" value="GATase_2_dom"/>
</dbReference>
<evidence type="ECO:0000313" key="3">
    <source>
        <dbReference type="EMBL" id="NLR76777.1"/>
    </source>
</evidence>
<evidence type="ECO:0000313" key="4">
    <source>
        <dbReference type="Proteomes" id="UP000587991"/>
    </source>
</evidence>
<dbReference type="InterPro" id="IPR026869">
    <property type="entry name" value="EgtC-like"/>
</dbReference>
<dbReference type="PROSITE" id="PS51278">
    <property type="entry name" value="GATASE_TYPE_2"/>
    <property type="match status" value="1"/>
</dbReference>